<dbReference type="InterPro" id="IPR017441">
    <property type="entry name" value="Protein_kinase_ATP_BS"/>
</dbReference>
<dbReference type="PROSITE" id="PS00107">
    <property type="entry name" value="PROTEIN_KINASE_ATP"/>
    <property type="match status" value="1"/>
</dbReference>
<dbReference type="PROSITE" id="PS00108">
    <property type="entry name" value="PROTEIN_KINASE_ST"/>
    <property type="match status" value="1"/>
</dbReference>
<dbReference type="GO" id="GO:0004674">
    <property type="term" value="F:protein serine/threonine kinase activity"/>
    <property type="evidence" value="ECO:0007669"/>
    <property type="project" value="UniProtKB-KW"/>
</dbReference>
<dbReference type="PANTHER" id="PTHR27002:SF181">
    <property type="entry name" value="RECEPTOR-LIKE SERINE_THREONINE-PROTEIN KINASE"/>
    <property type="match status" value="1"/>
</dbReference>
<keyword evidence="14" id="KW-0325">Glycoprotein</keyword>
<dbReference type="CDD" id="cd14066">
    <property type="entry name" value="STKc_IRAK"/>
    <property type="match status" value="1"/>
</dbReference>
<keyword evidence="8 15" id="KW-0547">Nucleotide-binding</keyword>
<evidence type="ECO:0000256" key="11">
    <source>
        <dbReference type="ARBA" id="ARBA00022989"/>
    </source>
</evidence>
<feature type="chain" id="PRO_5008285425" evidence="17">
    <location>
        <begin position="26"/>
        <end position="711"/>
    </location>
</feature>
<keyword evidence="4" id="KW-0808">Transferase</keyword>
<dbReference type="SUPFAM" id="SSF56112">
    <property type="entry name" value="Protein kinase-like (PK-like)"/>
    <property type="match status" value="1"/>
</dbReference>
<dbReference type="Pfam" id="PF01657">
    <property type="entry name" value="Stress-antifung"/>
    <property type="match status" value="2"/>
</dbReference>
<keyword evidence="5 16" id="KW-0812">Transmembrane</keyword>
<dbReference type="Pfam" id="PF07714">
    <property type="entry name" value="PK_Tyr_Ser-Thr"/>
    <property type="match status" value="1"/>
</dbReference>
<dbReference type="Gene3D" id="1.10.510.10">
    <property type="entry name" value="Transferase(Phosphotransferase) domain 1"/>
    <property type="match status" value="1"/>
</dbReference>
<gene>
    <name evidence="20" type="ORF">ACMD2_16524</name>
</gene>
<protein>
    <submittedName>
        <fullName evidence="20">Cysteine-rich receptor-like protein kinase 8</fullName>
    </submittedName>
</protein>
<evidence type="ECO:0000313" key="20">
    <source>
        <dbReference type="EMBL" id="OAY67942.1"/>
    </source>
</evidence>
<dbReference type="AlphaFoldDB" id="A0A199UT05"/>
<organism evidence="20 21">
    <name type="scientific">Ananas comosus</name>
    <name type="common">Pineapple</name>
    <name type="synonym">Ananas ananas</name>
    <dbReference type="NCBI Taxonomy" id="4615"/>
    <lineage>
        <taxon>Eukaryota</taxon>
        <taxon>Viridiplantae</taxon>
        <taxon>Streptophyta</taxon>
        <taxon>Embryophyta</taxon>
        <taxon>Tracheophyta</taxon>
        <taxon>Spermatophyta</taxon>
        <taxon>Magnoliopsida</taxon>
        <taxon>Liliopsida</taxon>
        <taxon>Poales</taxon>
        <taxon>Bromeliaceae</taxon>
        <taxon>Bromelioideae</taxon>
        <taxon>Ananas</taxon>
    </lineage>
</organism>
<evidence type="ECO:0000256" key="17">
    <source>
        <dbReference type="SAM" id="SignalP"/>
    </source>
</evidence>
<evidence type="ECO:0000256" key="9">
    <source>
        <dbReference type="ARBA" id="ARBA00022777"/>
    </source>
</evidence>
<dbReference type="FunFam" id="1.10.510.10:FF:000343">
    <property type="entry name" value="Cysteine-rich receptor-like protein kinase 28"/>
    <property type="match status" value="1"/>
</dbReference>
<dbReference type="Gene3D" id="3.30.200.20">
    <property type="entry name" value="Phosphorylase Kinase, domain 1"/>
    <property type="match status" value="1"/>
</dbReference>
<dbReference type="PROSITE" id="PS51473">
    <property type="entry name" value="GNK2"/>
    <property type="match status" value="2"/>
</dbReference>
<keyword evidence="11 16" id="KW-1133">Transmembrane helix</keyword>
<evidence type="ECO:0000259" key="19">
    <source>
        <dbReference type="PROSITE" id="PS51473"/>
    </source>
</evidence>
<comment type="caution">
    <text evidence="20">The sequence shown here is derived from an EMBL/GenBank/DDBJ whole genome shotgun (WGS) entry which is preliminary data.</text>
</comment>
<evidence type="ECO:0000256" key="7">
    <source>
        <dbReference type="ARBA" id="ARBA00022737"/>
    </source>
</evidence>
<feature type="binding site" evidence="15">
    <location>
        <position position="373"/>
    </location>
    <ligand>
        <name>ATP</name>
        <dbReference type="ChEBI" id="CHEBI:30616"/>
    </ligand>
</feature>
<dbReference type="FunFam" id="3.30.200.20:FF:000142">
    <property type="entry name" value="Cysteine-rich receptor-like protein kinase 10"/>
    <property type="match status" value="1"/>
</dbReference>
<dbReference type="InterPro" id="IPR038408">
    <property type="entry name" value="GNK2_sf"/>
</dbReference>
<keyword evidence="12 16" id="KW-0472">Membrane</keyword>
<dbReference type="PANTHER" id="PTHR27002">
    <property type="entry name" value="RECEPTOR-LIKE SERINE/THREONINE-PROTEIN KINASE SD1-8"/>
    <property type="match status" value="1"/>
</dbReference>
<dbReference type="STRING" id="4615.A0A199UT05"/>
<dbReference type="PROSITE" id="PS50011">
    <property type="entry name" value="PROTEIN_KINASE_DOM"/>
    <property type="match status" value="1"/>
</dbReference>
<dbReference type="GO" id="GO:0005524">
    <property type="term" value="F:ATP binding"/>
    <property type="evidence" value="ECO:0007669"/>
    <property type="project" value="UniProtKB-UniRule"/>
</dbReference>
<evidence type="ECO:0000256" key="14">
    <source>
        <dbReference type="ARBA" id="ARBA00023180"/>
    </source>
</evidence>
<evidence type="ECO:0000256" key="16">
    <source>
        <dbReference type="SAM" id="Phobius"/>
    </source>
</evidence>
<keyword evidence="6 17" id="KW-0732">Signal</keyword>
<dbReference type="InterPro" id="IPR011009">
    <property type="entry name" value="Kinase-like_dom_sf"/>
</dbReference>
<feature type="domain" description="Gnk2-homologous" evidence="19">
    <location>
        <begin position="134"/>
        <end position="241"/>
    </location>
</feature>
<keyword evidence="7" id="KW-0677">Repeat</keyword>
<dbReference type="FunFam" id="3.30.430.20:FF:000003">
    <property type="entry name" value="Cysteine-rich RLK (RECEPTOR-like protein kinase) 10"/>
    <property type="match status" value="1"/>
</dbReference>
<keyword evidence="9 20" id="KW-0418">Kinase</keyword>
<keyword evidence="13 20" id="KW-0675">Receptor</keyword>
<evidence type="ECO:0000256" key="12">
    <source>
        <dbReference type="ARBA" id="ARBA00023136"/>
    </source>
</evidence>
<accession>A0A199UT05</accession>
<dbReference type="EMBL" id="LSRQ01005209">
    <property type="protein sequence ID" value="OAY67942.1"/>
    <property type="molecule type" value="Genomic_DNA"/>
</dbReference>
<reference evidence="20 21" key="1">
    <citation type="journal article" date="2016" name="DNA Res.">
        <title>The draft genome of MD-2 pineapple using hybrid error correction of long reads.</title>
        <authorList>
            <person name="Redwan R.M."/>
            <person name="Saidin A."/>
            <person name="Kumar S.V."/>
        </authorList>
    </citation>
    <scope>NUCLEOTIDE SEQUENCE [LARGE SCALE GENOMIC DNA]</scope>
    <source>
        <strain evidence="21">cv. MD2</strain>
        <tissue evidence="20">Leaf</tissue>
    </source>
</reference>
<evidence type="ECO:0000256" key="1">
    <source>
        <dbReference type="ARBA" id="ARBA00004167"/>
    </source>
</evidence>
<keyword evidence="3" id="KW-0597">Phosphoprotein</keyword>
<evidence type="ECO:0000256" key="2">
    <source>
        <dbReference type="ARBA" id="ARBA00022527"/>
    </source>
</evidence>
<keyword evidence="2" id="KW-0723">Serine/threonine-protein kinase</keyword>
<evidence type="ECO:0000256" key="10">
    <source>
        <dbReference type="ARBA" id="ARBA00022840"/>
    </source>
</evidence>
<evidence type="ECO:0000256" key="6">
    <source>
        <dbReference type="ARBA" id="ARBA00022729"/>
    </source>
</evidence>
<name>A0A199UT05_ANACO</name>
<feature type="transmembrane region" description="Helical" evidence="16">
    <location>
        <begin position="281"/>
        <end position="306"/>
    </location>
</feature>
<dbReference type="InterPro" id="IPR001245">
    <property type="entry name" value="Ser-Thr/Tyr_kinase_cat_dom"/>
</dbReference>
<evidence type="ECO:0000256" key="3">
    <source>
        <dbReference type="ARBA" id="ARBA00022553"/>
    </source>
</evidence>
<feature type="domain" description="Gnk2-homologous" evidence="19">
    <location>
        <begin position="26"/>
        <end position="128"/>
    </location>
</feature>
<evidence type="ECO:0000256" key="8">
    <source>
        <dbReference type="ARBA" id="ARBA00022741"/>
    </source>
</evidence>
<dbReference type="Gene3D" id="3.30.430.20">
    <property type="entry name" value="Gnk2 domain, C-X8-C-X2-C motif"/>
    <property type="match status" value="2"/>
</dbReference>
<dbReference type="Proteomes" id="UP000092600">
    <property type="component" value="Unassembled WGS sequence"/>
</dbReference>
<dbReference type="GO" id="GO:0009737">
    <property type="term" value="P:response to abscisic acid"/>
    <property type="evidence" value="ECO:0007669"/>
    <property type="project" value="UniProtKB-ARBA"/>
</dbReference>
<evidence type="ECO:0000256" key="15">
    <source>
        <dbReference type="PROSITE-ProRule" id="PRU10141"/>
    </source>
</evidence>
<keyword evidence="10 15" id="KW-0067">ATP-binding</keyword>
<evidence type="ECO:0000256" key="5">
    <source>
        <dbReference type="ARBA" id="ARBA00022692"/>
    </source>
</evidence>
<evidence type="ECO:0000313" key="21">
    <source>
        <dbReference type="Proteomes" id="UP000092600"/>
    </source>
</evidence>
<dbReference type="GO" id="GO:0005886">
    <property type="term" value="C:plasma membrane"/>
    <property type="evidence" value="ECO:0007669"/>
    <property type="project" value="TreeGrafter"/>
</dbReference>
<feature type="non-terminal residue" evidence="20">
    <location>
        <position position="711"/>
    </location>
</feature>
<evidence type="ECO:0000256" key="13">
    <source>
        <dbReference type="ARBA" id="ARBA00023170"/>
    </source>
</evidence>
<feature type="domain" description="Protein kinase" evidence="18">
    <location>
        <begin position="345"/>
        <end position="624"/>
    </location>
</feature>
<feature type="signal peptide" evidence="17">
    <location>
        <begin position="1"/>
        <end position="25"/>
    </location>
</feature>
<dbReference type="CDD" id="cd23509">
    <property type="entry name" value="Gnk2-like"/>
    <property type="match status" value="2"/>
</dbReference>
<dbReference type="InterPro" id="IPR000719">
    <property type="entry name" value="Prot_kinase_dom"/>
</dbReference>
<dbReference type="InterPro" id="IPR008271">
    <property type="entry name" value="Ser/Thr_kinase_AS"/>
</dbReference>
<dbReference type="SMART" id="SM00220">
    <property type="entry name" value="S_TKc"/>
    <property type="match status" value="1"/>
</dbReference>
<comment type="subcellular location">
    <subcellularLocation>
        <location evidence="1">Membrane</location>
        <topology evidence="1">Single-pass membrane protein</topology>
    </subcellularLocation>
</comment>
<sequence length="711" mass="79890">MSLLQRIPILLLSSSIILLSTNIKAQFLHNLCQNNGNYTLNSTFDRNLNLLLSSLTSNTPNSGFFNNTIGTTPDQVYGLALCRGDIGPQECTQCLQTASQDLPQLCPYKRSAIAWYYECHVRYAATKFFSKLNESLMALYDYNQNVSDPTEFNYQLVEMIGVISNMAAFNTSTQMFATGVVNITDIGEVYGLAQCTRDLSRDQCFKCLNDSLSDLQKCCYDSPGGIALQASCVLRYDLNKFLESTPLWTAPSTISTAPPSKEPFFPPPLPGATHKRHKEKLATATIVICVCVLLLSLVACSSYISLSRRKKIKKRKLWEDIQEDPRRNNTLEFDLSTLKEATDNFSNVNKLGEGGFGAVYKGTFLDGQEVAVKTLSRSSEEGAYQLKNELQFLTKLQHRNLVKLLGFCIAKEEMLLVYEYVQNKSLDTFIFGDSINERINWEQRYKIIQGVARGLLYLHEDSTVRIIHRDLKASNILLDEKMNPKISDFGVARLLARDHTESKTTRVVGTFGYMAPEYAIQGNVSTKADVFSFGVLVLEIVSGRSNISFYDPTNAWQCWKSSTATKLIDPSISENCPIHEVLRCIHIGLLCVQENPVNRPQMSSVFLMLTRNKTKLRPPSQPAFCFKEISEETSILSREPNSLGGTIGQSISRKDTQISVNEPEQILGYVQQEQALAHLLPEEQALARVPQQRMNTLRTEDCTTLREFARP</sequence>
<proteinExistence type="predicted"/>
<evidence type="ECO:0000256" key="4">
    <source>
        <dbReference type="ARBA" id="ARBA00022679"/>
    </source>
</evidence>
<evidence type="ECO:0000259" key="18">
    <source>
        <dbReference type="PROSITE" id="PS50011"/>
    </source>
</evidence>
<dbReference type="InterPro" id="IPR002902">
    <property type="entry name" value="GNK2"/>
</dbReference>